<evidence type="ECO:0000256" key="2">
    <source>
        <dbReference type="SAM" id="MobiDB-lite"/>
    </source>
</evidence>
<dbReference type="Gene3D" id="1.25.40.10">
    <property type="entry name" value="Tetratricopeptide repeat domain"/>
    <property type="match status" value="1"/>
</dbReference>
<proteinExistence type="evidence at transcript level"/>
<organism evidence="3">
    <name type="scientific">Phallusia mammillata</name>
    <dbReference type="NCBI Taxonomy" id="59560"/>
    <lineage>
        <taxon>Eukaryota</taxon>
        <taxon>Metazoa</taxon>
        <taxon>Chordata</taxon>
        <taxon>Tunicata</taxon>
        <taxon>Ascidiacea</taxon>
        <taxon>Phlebobranchia</taxon>
        <taxon>Ascidiidae</taxon>
        <taxon>Phallusia</taxon>
    </lineage>
</organism>
<feature type="compositionally biased region" description="Low complexity" evidence="2">
    <location>
        <begin position="219"/>
        <end position="230"/>
    </location>
</feature>
<dbReference type="SUPFAM" id="SSF48452">
    <property type="entry name" value="TPR-like"/>
    <property type="match status" value="1"/>
</dbReference>
<sequence length="730" mass="81029">MRVVETSQITFHSFSPSIYHTVCTLFNNAAESDCSNDIGIVAPPKQDLADVTKNASNPAESPAVCNVFQNTPSSEDLFSEIKTQSCSPIDESRQIHNIPEERDIQPSTSQVTETLDLPVEIAPFSFSDNNNEEDTNNNANMIITEASDMMTSIMIHDEDSFENISNISIDQKDVSDVQSETEFKETSGVSDPITHDHIEAEKQNTTEHEVPKVEKLSQTPTVTPTDPIDTNSVFPVRVEETVDTLKTEAPLASNLFTSTVVTNPFDNLVQGQESIFSGNDAFTHALTSSESDRRKDAWIPTESTQTVLDAVAQSQKRISLEPNHLVRPGLGTSEYLGDPIKAVLARYKGNEFIERNTLSANDVNLDKQGLKELIDTGNLRAAVDLCGKVLTNLGQGFGQKTQESCNTPETLQWWNARLALLVRLKAFELAETEISQFGELDSADLYFGFYPDLYPGRQGSMVPFSMRLLQAEFPKHTNKPAESIARLYAMMDVCNKILDNLTNLKSEIGIDVKLKDEDKQASLELWQGRKIQILYAIGNALIQFHEYQAAFKTFDEISKLQPSDKVALQSGIGRAFLQLGDIKSAQLRFADVEKEVGNDPAHKFQLFTNRGFLYLGANKWDEALQQFGEALKLAPHNLEVLNNKAVCLLYLCRLKDAIATLESAINISSESVSSPKPSTQHQPITFEGALNNLVTLYELESTRSFAKKQMLLQQMALTVGDGFDVTCLKM</sequence>
<evidence type="ECO:0000313" key="3">
    <source>
        <dbReference type="EMBL" id="CAB3267221.1"/>
    </source>
</evidence>
<dbReference type="AlphaFoldDB" id="A0A6F9DVM3"/>
<feature type="repeat" description="TPR" evidence="1">
    <location>
        <begin position="531"/>
        <end position="564"/>
    </location>
</feature>
<dbReference type="GO" id="GO:0005794">
    <property type="term" value="C:Golgi apparatus"/>
    <property type="evidence" value="ECO:0007669"/>
    <property type="project" value="TreeGrafter"/>
</dbReference>
<dbReference type="PANTHER" id="PTHR21581">
    <property type="entry name" value="D-ALANYL-D-ALANINE CARBOXYPEPTIDASE"/>
    <property type="match status" value="1"/>
</dbReference>
<dbReference type="EMBL" id="LR791359">
    <property type="protein sequence ID" value="CAB3267221.1"/>
    <property type="molecule type" value="mRNA"/>
</dbReference>
<evidence type="ECO:0000256" key="1">
    <source>
        <dbReference type="PROSITE-ProRule" id="PRU00339"/>
    </source>
</evidence>
<dbReference type="SMART" id="SM00028">
    <property type="entry name" value="TPR"/>
    <property type="match status" value="3"/>
</dbReference>
<accession>A0A6F9DVM3</accession>
<reference evidence="3" key="1">
    <citation type="submission" date="2020-04" db="EMBL/GenBank/DDBJ databases">
        <authorList>
            <person name="Neveu A P."/>
        </authorList>
    </citation>
    <scope>NUCLEOTIDE SEQUENCE</scope>
    <source>
        <tissue evidence="3">Whole embryo</tissue>
    </source>
</reference>
<protein>
    <submittedName>
        <fullName evidence="3">Trafficking protein particle complex subunit 12-like</fullName>
    </submittedName>
</protein>
<dbReference type="InterPro" id="IPR011990">
    <property type="entry name" value="TPR-like_helical_dom_sf"/>
</dbReference>
<dbReference type="Pfam" id="PF14559">
    <property type="entry name" value="TPR_19"/>
    <property type="match status" value="1"/>
</dbReference>
<dbReference type="GO" id="GO:0030008">
    <property type="term" value="C:TRAPP complex"/>
    <property type="evidence" value="ECO:0007669"/>
    <property type="project" value="TreeGrafter"/>
</dbReference>
<keyword evidence="1" id="KW-0802">TPR repeat</keyword>
<gene>
    <name evidence="3" type="primary">Trappc12</name>
</gene>
<dbReference type="InterPro" id="IPR019734">
    <property type="entry name" value="TPR_rpt"/>
</dbReference>
<feature type="repeat" description="TPR" evidence="1">
    <location>
        <begin position="604"/>
        <end position="637"/>
    </location>
</feature>
<dbReference type="PANTHER" id="PTHR21581:SF6">
    <property type="entry name" value="TRAFFICKING PROTEIN PARTICLE COMPLEX SUBUNIT 12"/>
    <property type="match status" value="1"/>
</dbReference>
<feature type="compositionally biased region" description="Basic and acidic residues" evidence="2">
    <location>
        <begin position="202"/>
        <end position="215"/>
    </location>
</feature>
<feature type="region of interest" description="Disordered" evidence="2">
    <location>
        <begin position="202"/>
        <end position="231"/>
    </location>
</feature>
<dbReference type="PROSITE" id="PS50293">
    <property type="entry name" value="TPR_REGION"/>
    <property type="match status" value="1"/>
</dbReference>
<name>A0A6F9DVM3_9ASCI</name>
<dbReference type="PROSITE" id="PS50005">
    <property type="entry name" value="TPR"/>
    <property type="match status" value="2"/>
</dbReference>